<evidence type="ECO:0000256" key="8">
    <source>
        <dbReference type="ARBA" id="ARBA00025948"/>
    </source>
</evidence>
<protein>
    <recommendedName>
        <fullName evidence="3 10">tRNA uridine 5-carboxymethylaminomethyl modification enzyme MnmG</fullName>
    </recommendedName>
    <alternativeName>
        <fullName evidence="9 10">Glucose-inhibited division protein A</fullName>
    </alternativeName>
</protein>
<proteinExistence type="inferred from homology"/>
<evidence type="ECO:0000256" key="2">
    <source>
        <dbReference type="ARBA" id="ARBA00007653"/>
    </source>
</evidence>
<dbReference type="SMART" id="SM01228">
    <property type="entry name" value="GIDA_assoc_3"/>
    <property type="match status" value="1"/>
</dbReference>
<dbReference type="EMBL" id="JACSPU010000002">
    <property type="protein sequence ID" value="MBD8014286.1"/>
    <property type="molecule type" value="Genomic_DNA"/>
</dbReference>
<keyword evidence="6 10" id="KW-0274">FAD</keyword>
<dbReference type="InterPro" id="IPR004416">
    <property type="entry name" value="MnmG"/>
</dbReference>
<dbReference type="Gene3D" id="1.10.150.570">
    <property type="entry name" value="GidA associated domain, C-terminal subdomain"/>
    <property type="match status" value="1"/>
</dbReference>
<dbReference type="HAMAP" id="MF_00129">
    <property type="entry name" value="MnmG_GidA"/>
    <property type="match status" value="1"/>
</dbReference>
<evidence type="ECO:0000256" key="5">
    <source>
        <dbReference type="ARBA" id="ARBA00022694"/>
    </source>
</evidence>
<evidence type="ECO:0000313" key="14">
    <source>
        <dbReference type="Proteomes" id="UP000658980"/>
    </source>
</evidence>
<evidence type="ECO:0000256" key="7">
    <source>
        <dbReference type="ARBA" id="ARBA00023027"/>
    </source>
</evidence>
<comment type="function">
    <text evidence="10">NAD-binding protein involved in the addition of a carboxymethylaminomethyl (cmnm) group at the wobble position (U34) of certain tRNAs, forming tRNA-cmnm(5)s(2)U34.</text>
</comment>
<evidence type="ECO:0000256" key="3">
    <source>
        <dbReference type="ARBA" id="ARBA00020461"/>
    </source>
</evidence>
<dbReference type="NCBIfam" id="TIGR00136">
    <property type="entry name" value="mnmG_gidA"/>
    <property type="match status" value="1"/>
</dbReference>
<organism evidence="13 14">
    <name type="scientific">Planococcus wigleyi</name>
    <dbReference type="NCBI Taxonomy" id="2762216"/>
    <lineage>
        <taxon>Bacteria</taxon>
        <taxon>Bacillati</taxon>
        <taxon>Bacillota</taxon>
        <taxon>Bacilli</taxon>
        <taxon>Bacillales</taxon>
        <taxon>Caryophanaceae</taxon>
        <taxon>Planococcus</taxon>
    </lineage>
</organism>
<evidence type="ECO:0000256" key="9">
    <source>
        <dbReference type="ARBA" id="ARBA00031800"/>
    </source>
</evidence>
<comment type="similarity">
    <text evidence="2 10">Belongs to the MnmG family.</text>
</comment>
<evidence type="ECO:0000259" key="12">
    <source>
        <dbReference type="SMART" id="SM01228"/>
    </source>
</evidence>
<feature type="domain" description="tRNA uridine 5-carboxymethylaminomethyl modification enzyme C-terminal subdomain" evidence="12">
    <location>
        <begin position="546"/>
        <end position="617"/>
    </location>
</feature>
<evidence type="ECO:0000256" key="11">
    <source>
        <dbReference type="SAM" id="MobiDB-lite"/>
    </source>
</evidence>
<dbReference type="InterPro" id="IPR002218">
    <property type="entry name" value="MnmG-rel"/>
</dbReference>
<feature type="region of interest" description="Disordered" evidence="11">
    <location>
        <begin position="205"/>
        <end position="225"/>
    </location>
</feature>
<dbReference type="InterPro" id="IPR020595">
    <property type="entry name" value="MnmG-rel_CS"/>
</dbReference>
<name>A0ABR8WC60_9BACL</name>
<dbReference type="Gene3D" id="1.10.10.1800">
    <property type="entry name" value="tRNA uridine 5-carboxymethylaminomethyl modification enzyme MnmG/GidA"/>
    <property type="match status" value="1"/>
</dbReference>
<dbReference type="SUPFAM" id="SSF51905">
    <property type="entry name" value="FAD/NAD(P)-binding domain"/>
    <property type="match status" value="1"/>
</dbReference>
<keyword evidence="7 10" id="KW-0520">NAD</keyword>
<keyword evidence="4 10" id="KW-0285">Flavoprotein</keyword>
<dbReference type="InterPro" id="IPR047001">
    <property type="entry name" value="MnmG_C_subdom"/>
</dbReference>
<evidence type="ECO:0000313" key="13">
    <source>
        <dbReference type="EMBL" id="MBD8014286.1"/>
    </source>
</evidence>
<keyword evidence="14" id="KW-1185">Reference proteome</keyword>
<feature type="binding site" evidence="10">
    <location>
        <begin position="274"/>
        <end position="288"/>
    </location>
    <ligand>
        <name>NAD(+)</name>
        <dbReference type="ChEBI" id="CHEBI:57540"/>
    </ligand>
</feature>
<reference evidence="13 14" key="1">
    <citation type="submission" date="2020-08" db="EMBL/GenBank/DDBJ databases">
        <title>A Genomic Blueprint of the Chicken Gut Microbiome.</title>
        <authorList>
            <person name="Gilroy R."/>
            <person name="Ravi A."/>
            <person name="Getino M."/>
            <person name="Pursley I."/>
            <person name="Horton D.L."/>
            <person name="Alikhan N.-F."/>
            <person name="Baker D."/>
            <person name="Gharbi K."/>
            <person name="Hall N."/>
            <person name="Watson M."/>
            <person name="Adriaenssens E.M."/>
            <person name="Foster-Nyarko E."/>
            <person name="Jarju S."/>
            <person name="Secka A."/>
            <person name="Antonio M."/>
            <person name="Oren A."/>
            <person name="Chaudhuri R."/>
            <person name="La Ragione R.M."/>
            <person name="Hildebrand F."/>
            <person name="Pallen M.J."/>
        </authorList>
    </citation>
    <scope>NUCLEOTIDE SEQUENCE [LARGE SCALE GENOMIC DNA]</scope>
    <source>
        <strain evidence="13 14">Sa1BUA13</strain>
    </source>
</reference>
<evidence type="ECO:0000256" key="1">
    <source>
        <dbReference type="ARBA" id="ARBA00001974"/>
    </source>
</evidence>
<dbReference type="PANTHER" id="PTHR11806:SF0">
    <property type="entry name" value="PROTEIN MTO1 HOMOLOG, MITOCHONDRIAL"/>
    <property type="match status" value="1"/>
</dbReference>
<comment type="caution">
    <text evidence="13">The sequence shown here is derived from an EMBL/GenBank/DDBJ whole genome shotgun (WGS) entry which is preliminary data.</text>
</comment>
<dbReference type="PRINTS" id="PR00411">
    <property type="entry name" value="PNDRDTASEI"/>
</dbReference>
<comment type="subunit">
    <text evidence="8 10">Homodimer. Heterotetramer of two MnmE and two MnmG subunits.</text>
</comment>
<sequence>MPQYEAGTFDVIVVGAGHAGAEAALASARMGAKTLVLTMNLDMIAFMPCNPSIGGPAKGIVVREIDALGGAMGRVIDKTHIQMRMLNTAKGPAVRALRAQADKVLYQQEMKRLMEEEPNLTLHQGIAEELVVEDGKVQGLITQVGGIYRAKSVVITTGTFLRGEIIIGDLRYSSGPNNQQPSIKLAENLEKLGFETVRFKTGTPPRVNSNSIDYSKTEIQPGDEVPRAFGHETTEYITDQLPCWLTYTNEKTHQIIDDNLHLSPMYSGMIKGTGPRYCPSIEDKVVRFNDKPRHQIFLEPEGRNTREVYVQGLSTSLPEHVQRQLLESIPGLEKAEMMRAGYAIEYDSIVPTQLWPTLESKQIENLYTAGQINGTSGYEEAAGQGLMAGINAAAKVLGKEEVILSRSDAYIGVLIDDLVTKGTNEPYRLLTSRAEYRLLLRHDNADMRLTDLAYSIGMISEERYVKYLAKKERIEEEIKRLRSIMIKPNETTQQVIRDAGGSELKDGIRGADLLKRPEMTYDMISQLTTSVVDLEDEVKEQVEIHIKYEGYIEKSLQQVDKLKKMENKKIPENIDYHAISGIATEARGKLAEVRPLSIAQASRISGVNPADISILLVYIEQGKIAKISV</sequence>
<dbReference type="InterPro" id="IPR040131">
    <property type="entry name" value="MnmG_N"/>
</dbReference>
<dbReference type="InterPro" id="IPR036188">
    <property type="entry name" value="FAD/NAD-bd_sf"/>
</dbReference>
<dbReference type="Gene3D" id="3.50.50.60">
    <property type="entry name" value="FAD/NAD(P)-binding domain"/>
    <property type="match status" value="2"/>
</dbReference>
<dbReference type="RefSeq" id="WP_191714532.1">
    <property type="nucleotide sequence ID" value="NZ_JACSPU010000002.1"/>
</dbReference>
<gene>
    <name evidence="10 13" type="primary">mnmG</name>
    <name evidence="10" type="synonym">gidA</name>
    <name evidence="13" type="ORF">H9630_05575</name>
</gene>
<dbReference type="PROSITE" id="PS01281">
    <property type="entry name" value="GIDA_2"/>
    <property type="match status" value="1"/>
</dbReference>
<evidence type="ECO:0000256" key="6">
    <source>
        <dbReference type="ARBA" id="ARBA00022827"/>
    </source>
</evidence>
<dbReference type="PANTHER" id="PTHR11806">
    <property type="entry name" value="GLUCOSE INHIBITED DIVISION PROTEIN A"/>
    <property type="match status" value="1"/>
</dbReference>
<evidence type="ECO:0000256" key="10">
    <source>
        <dbReference type="HAMAP-Rule" id="MF_00129"/>
    </source>
</evidence>
<comment type="cofactor">
    <cofactor evidence="1 10">
        <name>FAD</name>
        <dbReference type="ChEBI" id="CHEBI:57692"/>
    </cofactor>
</comment>
<dbReference type="InterPro" id="IPR044920">
    <property type="entry name" value="MnmG_C_subdom_sf"/>
</dbReference>
<comment type="caution">
    <text evidence="10">Lacks conserved residue(s) required for the propagation of feature annotation.</text>
</comment>
<keyword evidence="5 10" id="KW-0819">tRNA processing</keyword>
<dbReference type="Pfam" id="PF21680">
    <property type="entry name" value="GIDA_C_1st"/>
    <property type="match status" value="1"/>
</dbReference>
<dbReference type="Pfam" id="PF01134">
    <property type="entry name" value="GIDA"/>
    <property type="match status" value="1"/>
</dbReference>
<dbReference type="InterPro" id="IPR049312">
    <property type="entry name" value="GIDA_C_N"/>
</dbReference>
<dbReference type="PROSITE" id="PS01280">
    <property type="entry name" value="GIDA_1"/>
    <property type="match status" value="1"/>
</dbReference>
<accession>A0ABR8WC60</accession>
<evidence type="ECO:0000256" key="4">
    <source>
        <dbReference type="ARBA" id="ARBA00022630"/>
    </source>
</evidence>
<dbReference type="Proteomes" id="UP000658980">
    <property type="component" value="Unassembled WGS sequence"/>
</dbReference>
<keyword evidence="10" id="KW-0963">Cytoplasm</keyword>
<dbReference type="InterPro" id="IPR026904">
    <property type="entry name" value="MnmG_C"/>
</dbReference>
<comment type="subcellular location">
    <subcellularLocation>
        <location evidence="10">Cytoplasm</location>
    </subcellularLocation>
</comment>
<feature type="binding site" evidence="10">
    <location>
        <begin position="15"/>
        <end position="20"/>
    </location>
    <ligand>
        <name>FAD</name>
        <dbReference type="ChEBI" id="CHEBI:57692"/>
    </ligand>
</feature>
<dbReference type="Pfam" id="PF13932">
    <property type="entry name" value="SAM_GIDA_C"/>
    <property type="match status" value="1"/>
</dbReference>
<feature type="compositionally biased region" description="Polar residues" evidence="11">
    <location>
        <begin position="206"/>
        <end position="218"/>
    </location>
</feature>